<gene>
    <name evidence="8" type="ORF">K1J50_09010</name>
</gene>
<reference evidence="8 9" key="1">
    <citation type="submission" date="2021-08" db="EMBL/GenBank/DDBJ databases">
        <title>Caldovatus sediminis gen. nov., sp. nov., a moderately thermophilic bacterium isolated from a hot spring.</title>
        <authorList>
            <person name="Hu C.-J."/>
            <person name="Li W.-J."/>
            <person name="Xian W.-D."/>
        </authorList>
    </citation>
    <scope>NUCLEOTIDE SEQUENCE [LARGE SCALE GENOMIC DNA]</scope>
    <source>
        <strain evidence="8 9">SYSU G05006</strain>
    </source>
</reference>
<evidence type="ECO:0000256" key="6">
    <source>
        <dbReference type="SAM" id="MobiDB-lite"/>
    </source>
</evidence>
<feature type="region of interest" description="Disordered" evidence="6">
    <location>
        <begin position="1"/>
        <end position="24"/>
    </location>
</feature>
<evidence type="ECO:0000256" key="7">
    <source>
        <dbReference type="SAM" id="Phobius"/>
    </source>
</evidence>
<organism evidence="8 9">
    <name type="scientific">Caldovatus aquaticus</name>
    <dbReference type="NCBI Taxonomy" id="2865671"/>
    <lineage>
        <taxon>Bacteria</taxon>
        <taxon>Pseudomonadati</taxon>
        <taxon>Pseudomonadota</taxon>
        <taxon>Alphaproteobacteria</taxon>
        <taxon>Acetobacterales</taxon>
        <taxon>Roseomonadaceae</taxon>
        <taxon>Caldovatus</taxon>
    </lineage>
</organism>
<dbReference type="Pfam" id="PF06146">
    <property type="entry name" value="PsiE"/>
    <property type="match status" value="1"/>
</dbReference>
<name>A0ABS7F1Y8_9PROT</name>
<keyword evidence="3 7" id="KW-0812">Transmembrane</keyword>
<proteinExistence type="predicted"/>
<dbReference type="InterPro" id="IPR020948">
    <property type="entry name" value="P_starv_induced_PsiE-like"/>
</dbReference>
<evidence type="ECO:0000256" key="2">
    <source>
        <dbReference type="ARBA" id="ARBA00022475"/>
    </source>
</evidence>
<dbReference type="Proteomes" id="UP001519924">
    <property type="component" value="Unassembled WGS sequence"/>
</dbReference>
<protein>
    <submittedName>
        <fullName evidence="8">Phosphate-starvation-inducible PsiE family protein</fullName>
    </submittedName>
</protein>
<feature type="transmembrane region" description="Helical" evidence="7">
    <location>
        <begin position="91"/>
        <end position="117"/>
    </location>
</feature>
<keyword evidence="4 7" id="KW-1133">Transmembrane helix</keyword>
<comment type="caution">
    <text evidence="8">The sequence shown here is derived from an EMBL/GenBank/DDBJ whole genome shotgun (WGS) entry which is preliminary data.</text>
</comment>
<comment type="subcellular location">
    <subcellularLocation>
        <location evidence="1">Cell membrane</location>
        <topology evidence="1">Multi-pass membrane protein</topology>
    </subcellularLocation>
</comment>
<evidence type="ECO:0000313" key="8">
    <source>
        <dbReference type="EMBL" id="MBW8269625.1"/>
    </source>
</evidence>
<keyword evidence="2" id="KW-1003">Cell membrane</keyword>
<feature type="transmembrane region" description="Helical" evidence="7">
    <location>
        <begin position="124"/>
        <end position="144"/>
    </location>
</feature>
<evidence type="ECO:0000256" key="5">
    <source>
        <dbReference type="ARBA" id="ARBA00023136"/>
    </source>
</evidence>
<dbReference type="EMBL" id="JAHZUY010000018">
    <property type="protein sequence ID" value="MBW8269625.1"/>
    <property type="molecule type" value="Genomic_DNA"/>
</dbReference>
<keyword evidence="9" id="KW-1185">Reference proteome</keyword>
<sequence length="192" mass="20496">MQANRDAASIPAPPASAPEGAARRWPDAAATSLRQTREAWPGLTGYERFEQVAVLVISALVSVVIAAALIHLAINIVLLVLYNLADPADQAVFQAVFGMVMTVLIALEFNHTILGVLQRRHGIVQLRTVVLIALLALVRKFIILDAAHTAPLTIIGLAASVLALGAVYWLVRDQDRREAEPEPARDSGGASA</sequence>
<evidence type="ECO:0000256" key="4">
    <source>
        <dbReference type="ARBA" id="ARBA00022989"/>
    </source>
</evidence>
<accession>A0ABS7F1Y8</accession>
<feature type="transmembrane region" description="Helical" evidence="7">
    <location>
        <begin position="150"/>
        <end position="171"/>
    </location>
</feature>
<keyword evidence="5 7" id="KW-0472">Membrane</keyword>
<evidence type="ECO:0000313" key="9">
    <source>
        <dbReference type="Proteomes" id="UP001519924"/>
    </source>
</evidence>
<evidence type="ECO:0000256" key="1">
    <source>
        <dbReference type="ARBA" id="ARBA00004651"/>
    </source>
</evidence>
<evidence type="ECO:0000256" key="3">
    <source>
        <dbReference type="ARBA" id="ARBA00022692"/>
    </source>
</evidence>
<feature type="transmembrane region" description="Helical" evidence="7">
    <location>
        <begin position="52"/>
        <end position="85"/>
    </location>
</feature>